<dbReference type="AlphaFoldDB" id="A0A1G2CC41"/>
<dbReference type="SUPFAM" id="SSF49464">
    <property type="entry name" value="Carboxypeptidase regulatory domain-like"/>
    <property type="match status" value="1"/>
</dbReference>
<accession>A0A1G2CC41</accession>
<dbReference type="STRING" id="1798647.A2855_02930"/>
<dbReference type="Gene3D" id="2.60.40.1120">
    <property type="entry name" value="Carboxypeptidase-like, regulatory domain"/>
    <property type="match status" value="1"/>
</dbReference>
<evidence type="ECO:0000313" key="2">
    <source>
        <dbReference type="Proteomes" id="UP000179059"/>
    </source>
</evidence>
<dbReference type="EMBL" id="MHKX01000013">
    <property type="protein sequence ID" value="OGY98230.1"/>
    <property type="molecule type" value="Genomic_DNA"/>
</dbReference>
<reference evidence="1 2" key="1">
    <citation type="journal article" date="2016" name="Nat. Commun.">
        <title>Thousands of microbial genomes shed light on interconnected biogeochemical processes in an aquifer system.</title>
        <authorList>
            <person name="Anantharaman K."/>
            <person name="Brown C.T."/>
            <person name="Hug L.A."/>
            <person name="Sharon I."/>
            <person name="Castelle C.J."/>
            <person name="Probst A.J."/>
            <person name="Thomas B.C."/>
            <person name="Singh A."/>
            <person name="Wilkins M.J."/>
            <person name="Karaoz U."/>
            <person name="Brodie E.L."/>
            <person name="Williams K.H."/>
            <person name="Hubbard S.S."/>
            <person name="Banfield J.F."/>
        </authorList>
    </citation>
    <scope>NUCLEOTIDE SEQUENCE [LARGE SCALE GENOMIC DNA]</scope>
</reference>
<organism evidence="1 2">
    <name type="scientific">Candidatus Liptonbacteria bacterium RIFCSPHIGHO2_01_FULL_57_28</name>
    <dbReference type="NCBI Taxonomy" id="1798647"/>
    <lineage>
        <taxon>Bacteria</taxon>
        <taxon>Candidatus Liptoniibacteriota</taxon>
    </lineage>
</organism>
<comment type="caution">
    <text evidence="1">The sequence shown here is derived from an EMBL/GenBank/DDBJ whole genome shotgun (WGS) entry which is preliminary data.</text>
</comment>
<evidence type="ECO:0000313" key="1">
    <source>
        <dbReference type="EMBL" id="OGY98230.1"/>
    </source>
</evidence>
<sequence length="568" mass="58233">MGILALLFGGIYLVYFSIVDGVANIESRAAGASILNQEVEIVRNLPYDKVGTVGGIPAGVIPTSQAVTVDGKDFTLAATIRNIDDNFDGTATGTPADAAPADYKLVAFEVSCALCQNFVPLKFTTTVAPKNLESASSTGSLFISVFNAAGVAVSGATVRVQNSSVSPAIDETDTTNADGVLQLVGVPTSSQSYSIQVSKSGYSSEQTYPQGGAGNPNPVKPHATVAAQTVTSLSFAIDRVSTLIVSVSGNTCSPYANMDFSMAGAKLIGASPDVLKLSTTSATGADGTKTFSGLEWDTYTLGLTEAGYDLAGTIPLSPLVLDPNTTATFRFVARAADPSALLVTVTDAATGAGIAGATVKVSRPGFSATATTSRADLAFTDWSGSDYASQSGDIDTESQPGSVILEANASGTYPTAGDEWLISNTIDLGGSNSTLYDFSFQGSTGGAGSDSLKFQLAANNDGSTWNFIGPDGSASTYYTAASTAPAAALNGKRYLRYQAFLSTDNGLATPELDSVSFTFSADCVPPYQALFSGLANDTYDVEVTAPGYTNGTSTITVSSSWQATEISL</sequence>
<name>A0A1G2CC41_9BACT</name>
<evidence type="ECO:0008006" key="3">
    <source>
        <dbReference type="Google" id="ProtNLM"/>
    </source>
</evidence>
<dbReference type="InterPro" id="IPR008969">
    <property type="entry name" value="CarboxyPept-like_regulatory"/>
</dbReference>
<dbReference type="Proteomes" id="UP000179059">
    <property type="component" value="Unassembled WGS sequence"/>
</dbReference>
<gene>
    <name evidence="1" type="ORF">A2855_02930</name>
</gene>
<protein>
    <recommendedName>
        <fullName evidence="3">Carboxypeptidase regulatory-like domain-containing protein</fullName>
    </recommendedName>
</protein>
<proteinExistence type="predicted"/>